<dbReference type="Proteomes" id="UP000233551">
    <property type="component" value="Unassembled WGS sequence"/>
</dbReference>
<reference evidence="2 3" key="1">
    <citation type="submission" date="2017-11" db="EMBL/GenBank/DDBJ databases">
        <title>De-novo sequencing of pomegranate (Punica granatum L.) genome.</title>
        <authorList>
            <person name="Akparov Z."/>
            <person name="Amiraslanov A."/>
            <person name="Hajiyeva S."/>
            <person name="Abbasov M."/>
            <person name="Kaur K."/>
            <person name="Hamwieh A."/>
            <person name="Solovyev V."/>
            <person name="Salamov A."/>
            <person name="Braich B."/>
            <person name="Kosarev P."/>
            <person name="Mahmoud A."/>
            <person name="Hajiyev E."/>
            <person name="Babayeva S."/>
            <person name="Izzatullayeva V."/>
            <person name="Mammadov A."/>
            <person name="Mammadov A."/>
            <person name="Sharifova S."/>
            <person name="Ojaghi J."/>
            <person name="Eynullazada K."/>
            <person name="Bayramov B."/>
            <person name="Abdulazimova A."/>
            <person name="Shahmuradov I."/>
        </authorList>
    </citation>
    <scope>NUCLEOTIDE SEQUENCE [LARGE SCALE GENOMIC DNA]</scope>
    <source>
        <strain evidence="3">cv. AG2017</strain>
        <tissue evidence="2">Leaf</tissue>
    </source>
</reference>
<proteinExistence type="predicted"/>
<evidence type="ECO:0000313" key="2">
    <source>
        <dbReference type="EMBL" id="PKI45407.1"/>
    </source>
</evidence>
<protein>
    <submittedName>
        <fullName evidence="2">Uncharacterized protein</fullName>
    </submittedName>
</protein>
<feature type="compositionally biased region" description="Basic and acidic residues" evidence="1">
    <location>
        <begin position="1"/>
        <end position="16"/>
    </location>
</feature>
<dbReference type="AlphaFoldDB" id="A0A2I0IN41"/>
<keyword evidence="3" id="KW-1185">Reference proteome</keyword>
<accession>A0A2I0IN41</accession>
<evidence type="ECO:0000313" key="3">
    <source>
        <dbReference type="Proteomes" id="UP000233551"/>
    </source>
</evidence>
<name>A0A2I0IN41_PUNGR</name>
<feature type="region of interest" description="Disordered" evidence="1">
    <location>
        <begin position="1"/>
        <end position="33"/>
    </location>
</feature>
<organism evidence="2 3">
    <name type="scientific">Punica granatum</name>
    <name type="common">Pomegranate</name>
    <dbReference type="NCBI Taxonomy" id="22663"/>
    <lineage>
        <taxon>Eukaryota</taxon>
        <taxon>Viridiplantae</taxon>
        <taxon>Streptophyta</taxon>
        <taxon>Embryophyta</taxon>
        <taxon>Tracheophyta</taxon>
        <taxon>Spermatophyta</taxon>
        <taxon>Magnoliopsida</taxon>
        <taxon>eudicotyledons</taxon>
        <taxon>Gunneridae</taxon>
        <taxon>Pentapetalae</taxon>
        <taxon>rosids</taxon>
        <taxon>malvids</taxon>
        <taxon>Myrtales</taxon>
        <taxon>Lythraceae</taxon>
        <taxon>Punica</taxon>
    </lineage>
</organism>
<evidence type="ECO:0000256" key="1">
    <source>
        <dbReference type="SAM" id="MobiDB-lite"/>
    </source>
</evidence>
<sequence>MSNLLQKERTGPDRPVRPVGSGPGTKSGPICEVGWSTPRDVDIKILGAHHEVAKLRAQLLHPTWLPLSAPLIMRTHQED</sequence>
<dbReference type="EMBL" id="PGOL01002722">
    <property type="protein sequence ID" value="PKI45407.1"/>
    <property type="molecule type" value="Genomic_DNA"/>
</dbReference>
<gene>
    <name evidence="2" type="ORF">CRG98_034212</name>
</gene>
<comment type="caution">
    <text evidence="2">The sequence shown here is derived from an EMBL/GenBank/DDBJ whole genome shotgun (WGS) entry which is preliminary data.</text>
</comment>